<organism evidence="1 2">
    <name type="scientific">Paraglaciecola chathamensis</name>
    <dbReference type="NCBI Taxonomy" id="368405"/>
    <lineage>
        <taxon>Bacteria</taxon>
        <taxon>Pseudomonadati</taxon>
        <taxon>Pseudomonadota</taxon>
        <taxon>Gammaproteobacteria</taxon>
        <taxon>Alteromonadales</taxon>
        <taxon>Alteromonadaceae</taxon>
        <taxon>Paraglaciecola</taxon>
    </lineage>
</organism>
<dbReference type="Proteomes" id="UP000622604">
    <property type="component" value="Unassembled WGS sequence"/>
</dbReference>
<gene>
    <name evidence="1" type="ORF">GCM10011274_11770</name>
</gene>
<reference evidence="1" key="1">
    <citation type="journal article" date="2014" name="Int. J. Syst. Evol. Microbiol.">
        <title>Complete genome sequence of Corynebacterium casei LMG S-19264T (=DSM 44701T), isolated from a smear-ripened cheese.</title>
        <authorList>
            <consortium name="US DOE Joint Genome Institute (JGI-PGF)"/>
            <person name="Walter F."/>
            <person name="Albersmeier A."/>
            <person name="Kalinowski J."/>
            <person name="Ruckert C."/>
        </authorList>
    </citation>
    <scope>NUCLEOTIDE SEQUENCE</scope>
    <source>
        <strain evidence="1">KCTC 32337</strain>
    </source>
</reference>
<proteinExistence type="predicted"/>
<comment type="caution">
    <text evidence="1">The sequence shown here is derived from an EMBL/GenBank/DDBJ whole genome shotgun (WGS) entry which is preliminary data.</text>
</comment>
<evidence type="ECO:0000313" key="2">
    <source>
        <dbReference type="Proteomes" id="UP000622604"/>
    </source>
</evidence>
<dbReference type="EMBL" id="BMZC01000003">
    <property type="protein sequence ID" value="GGZ55360.1"/>
    <property type="molecule type" value="Genomic_DNA"/>
</dbReference>
<accession>A0A8H9I7S8</accession>
<evidence type="ECO:0000313" key="1">
    <source>
        <dbReference type="EMBL" id="GGZ55360.1"/>
    </source>
</evidence>
<name>A0A8H9I7S8_9ALTE</name>
<protein>
    <submittedName>
        <fullName evidence="1">Uncharacterized protein</fullName>
    </submittedName>
</protein>
<reference evidence="1" key="2">
    <citation type="submission" date="2020-09" db="EMBL/GenBank/DDBJ databases">
        <authorList>
            <person name="Sun Q."/>
            <person name="Kim S."/>
        </authorList>
    </citation>
    <scope>NUCLEOTIDE SEQUENCE</scope>
    <source>
        <strain evidence="1">KCTC 32337</strain>
    </source>
</reference>
<sequence length="184" mass="20998">MTSKENNYSFSHAPCLSPFKLSLSDHLLTWNGINAVMNMTKPLDDSPAHFKIRISERLIVVRTKGTWTLQTDMAYLSELGEAMHSMRGNTWAVLVDMRGWVVPETVSSSPFKLKAQLDRRNQKLECWIVDDMEQGNALLPYFQASGIVPKRFLDPTEAIAYLHHAKFVNDKVSFEQLNGLLERN</sequence>
<dbReference type="AlphaFoldDB" id="A0A8H9I7S8"/>